<dbReference type="EMBL" id="CP068985">
    <property type="protein sequence ID" value="QYC41991.1"/>
    <property type="molecule type" value="Genomic_DNA"/>
</dbReference>
<dbReference type="Proteomes" id="UP000824681">
    <property type="component" value="Chromosome"/>
</dbReference>
<gene>
    <name evidence="2" type="ORF">Nocox_21935</name>
</gene>
<name>A0ABX8U2L8_9ACTN</name>
<accession>A0ABX8U2L8</accession>
<keyword evidence="1" id="KW-0812">Transmembrane</keyword>
<evidence type="ECO:0000313" key="3">
    <source>
        <dbReference type="Proteomes" id="UP000824681"/>
    </source>
</evidence>
<feature type="transmembrane region" description="Helical" evidence="1">
    <location>
        <begin position="49"/>
        <end position="69"/>
    </location>
</feature>
<reference evidence="2 3" key="1">
    <citation type="journal article" date="2021" name="ACS Chem. Biol.">
        <title>Genomic-Led Discovery of a Novel Glycopeptide Antibiotic by Nonomuraea coxensis DSM 45129.</title>
        <authorList>
            <person name="Yushchuk O."/>
            <person name="Vior N.M."/>
            <person name="Andreo-Vidal A."/>
            <person name="Berini F."/>
            <person name="Ruckert C."/>
            <person name="Busche T."/>
            <person name="Binda E."/>
            <person name="Kalinowski J."/>
            <person name="Truman A.W."/>
            <person name="Marinelli F."/>
        </authorList>
    </citation>
    <scope>NUCLEOTIDE SEQUENCE [LARGE SCALE GENOMIC DNA]</scope>
    <source>
        <strain evidence="2 3">DSM 45129</strain>
    </source>
</reference>
<keyword evidence="1" id="KW-1133">Transmembrane helix</keyword>
<evidence type="ECO:0000256" key="1">
    <source>
        <dbReference type="SAM" id="Phobius"/>
    </source>
</evidence>
<sequence>MMFVGNPLSGMAGPYWLPAGWAALGQLQPPGASGSLVRALSFFDGTGAGAPALTLGLWVLAGLLLILVADRRAARGPRPEAQPAAA</sequence>
<proteinExistence type="predicted"/>
<evidence type="ECO:0008006" key="4">
    <source>
        <dbReference type="Google" id="ProtNLM"/>
    </source>
</evidence>
<protein>
    <recommendedName>
        <fullName evidence="4">ABC transporter permease</fullName>
    </recommendedName>
</protein>
<evidence type="ECO:0000313" key="2">
    <source>
        <dbReference type="EMBL" id="QYC41991.1"/>
    </source>
</evidence>
<keyword evidence="3" id="KW-1185">Reference proteome</keyword>
<keyword evidence="1" id="KW-0472">Membrane</keyword>
<organism evidence="2 3">
    <name type="scientific">Nonomuraea coxensis DSM 45129</name>
    <dbReference type="NCBI Taxonomy" id="1122611"/>
    <lineage>
        <taxon>Bacteria</taxon>
        <taxon>Bacillati</taxon>
        <taxon>Actinomycetota</taxon>
        <taxon>Actinomycetes</taxon>
        <taxon>Streptosporangiales</taxon>
        <taxon>Streptosporangiaceae</taxon>
        <taxon>Nonomuraea</taxon>
    </lineage>
</organism>